<name>A0AC61L3P9_9EURY</name>
<gene>
    <name evidence="1" type="ORF">C4B59_06930</name>
</gene>
<organism evidence="1 2">
    <name type="scientific">Candidatus Methanogaster sp</name>
    <dbReference type="NCBI Taxonomy" id="3386292"/>
    <lineage>
        <taxon>Archaea</taxon>
        <taxon>Methanobacteriati</taxon>
        <taxon>Methanobacteriota</taxon>
        <taxon>Stenosarchaea group</taxon>
        <taxon>Methanomicrobia</taxon>
        <taxon>Methanosarcinales</taxon>
        <taxon>ANME-2 cluster</taxon>
        <taxon>Candidatus Methanogasteraceae</taxon>
        <taxon>Candidatus Methanogaster</taxon>
    </lineage>
</organism>
<evidence type="ECO:0000313" key="1">
    <source>
        <dbReference type="EMBL" id="PXF60943.1"/>
    </source>
</evidence>
<proteinExistence type="predicted"/>
<dbReference type="EMBL" id="PQXF01000010">
    <property type="protein sequence ID" value="PXF60943.1"/>
    <property type="molecule type" value="Genomic_DNA"/>
</dbReference>
<dbReference type="Proteomes" id="UP000248329">
    <property type="component" value="Unassembled WGS sequence"/>
</dbReference>
<sequence length="430" mass="49740">MIKSFRLVIQSFPDKRTGKNLTYTMEDIVLSAFSVFFIQSPSFLAYQKTMKNANGMSNAETLFTIEKIPSDNHIRDILDNVHPELLFPVFDMIFEMLKKNGYLNSFRGINRNLLIALDGTQCFSSEKIHCKNCSVTHHRDGTTTYHHSVITPVIVTPGKKHAISLCPEFITPQDGHEKQDSEIATAKRWICKYAGKYVAKQTTILGDDLYSRQPFCEELLELGFHFILVCKQTSHKTLYKWVNLVESIGNLHVFTIKVLNGRKTEIHTYRYANKLPIRDTDDALMVNWCELTIRNEGGEILYKNAFITDHIITAENVTSIVRSGRARWKIENENNNTLKTKGYNLEHNYGHGDDHLSTVLVTLNILAFLIHTLMEFIDEKYRLLRDSLPTRKTFFDDIRALTRYMCFGSWDDMMDFMLKGLEIEMPPNQR</sequence>
<accession>A0AC61L3P9</accession>
<comment type="caution">
    <text evidence="1">The sequence shown here is derived from an EMBL/GenBank/DDBJ whole genome shotgun (WGS) entry which is preliminary data.</text>
</comment>
<protein>
    <submittedName>
        <fullName evidence="1">ISNCY family transposase</fullName>
    </submittedName>
</protein>
<evidence type="ECO:0000313" key="2">
    <source>
        <dbReference type="Proteomes" id="UP000248329"/>
    </source>
</evidence>
<reference evidence="1" key="1">
    <citation type="submission" date="2018-01" db="EMBL/GenBank/DDBJ databases">
        <authorList>
            <person name="Krukenberg V."/>
        </authorList>
    </citation>
    <scope>NUCLEOTIDE SEQUENCE</scope>
    <source>
        <strain evidence="1">E20ANME2</strain>
    </source>
</reference>